<dbReference type="GO" id="GO:0006298">
    <property type="term" value="P:mismatch repair"/>
    <property type="evidence" value="ECO:0007669"/>
    <property type="project" value="TreeGrafter"/>
</dbReference>
<dbReference type="AlphaFoldDB" id="A0A7J6CSZ8"/>
<dbReference type="SMART" id="SM00525">
    <property type="entry name" value="FES"/>
    <property type="match status" value="1"/>
</dbReference>
<comment type="subcellular location">
    <subcellularLocation>
        <location evidence="3">Membrane</location>
        <topology evidence="3">Multi-pass membrane protein</topology>
    </subcellularLocation>
</comment>
<dbReference type="Pfam" id="PF10576">
    <property type="entry name" value="EndIII_4Fe-2S"/>
    <property type="match status" value="1"/>
</dbReference>
<dbReference type="EC" id="2.3.1.199" evidence="6"/>
<keyword evidence="11 25" id="KW-0812">Transmembrane</keyword>
<evidence type="ECO:0000256" key="5">
    <source>
        <dbReference type="ARBA" id="ARBA00012045"/>
    </source>
</evidence>
<dbReference type="GO" id="GO:0006633">
    <property type="term" value="P:fatty acid biosynthetic process"/>
    <property type="evidence" value="ECO:0007669"/>
    <property type="project" value="UniProtKB-KW"/>
</dbReference>
<evidence type="ECO:0000256" key="1">
    <source>
        <dbReference type="ARBA" id="ARBA00000843"/>
    </source>
</evidence>
<dbReference type="PANTHER" id="PTHR42944:SF1">
    <property type="entry name" value="ADENINE DNA GLYCOSYLASE"/>
    <property type="match status" value="1"/>
</dbReference>
<evidence type="ECO:0000256" key="9">
    <source>
        <dbReference type="ARBA" id="ARBA00022516"/>
    </source>
</evidence>
<dbReference type="InterPro" id="IPR003651">
    <property type="entry name" value="Endonuclease3_FeS-loop_motif"/>
</dbReference>
<feature type="transmembrane region" description="Helical" evidence="25">
    <location>
        <begin position="605"/>
        <end position="624"/>
    </location>
</feature>
<dbReference type="InterPro" id="IPR030457">
    <property type="entry name" value="ELO_CS"/>
</dbReference>
<dbReference type="InterPro" id="IPR029119">
    <property type="entry name" value="MutY_C"/>
</dbReference>
<evidence type="ECO:0000256" key="19">
    <source>
        <dbReference type="ARBA" id="ARBA00023098"/>
    </source>
</evidence>
<evidence type="ECO:0000256" key="13">
    <source>
        <dbReference type="ARBA" id="ARBA00022763"/>
    </source>
</evidence>
<dbReference type="InterPro" id="IPR015797">
    <property type="entry name" value="NUDIX_hydrolase-like_dom_sf"/>
</dbReference>
<dbReference type="GO" id="GO:0009922">
    <property type="term" value="F:fatty acid elongase activity"/>
    <property type="evidence" value="ECO:0007669"/>
    <property type="project" value="UniProtKB-EC"/>
</dbReference>
<evidence type="ECO:0000256" key="25">
    <source>
        <dbReference type="SAM" id="Phobius"/>
    </source>
</evidence>
<dbReference type="CDD" id="cd03431">
    <property type="entry name" value="NUDIX_DNA_Glycosylase_C-MutY"/>
    <property type="match status" value="1"/>
</dbReference>
<evidence type="ECO:0000256" key="22">
    <source>
        <dbReference type="ARBA" id="ARBA00023204"/>
    </source>
</evidence>
<dbReference type="InterPro" id="IPR002076">
    <property type="entry name" value="ELO_fam"/>
</dbReference>
<feature type="transmembrane region" description="Helical" evidence="25">
    <location>
        <begin position="747"/>
        <end position="765"/>
    </location>
</feature>
<evidence type="ECO:0000256" key="20">
    <source>
        <dbReference type="ARBA" id="ARBA00023136"/>
    </source>
</evidence>
<dbReference type="GO" id="GO:0016020">
    <property type="term" value="C:membrane"/>
    <property type="evidence" value="ECO:0007669"/>
    <property type="project" value="UniProtKB-SubCell"/>
</dbReference>
<dbReference type="Proteomes" id="UP000579812">
    <property type="component" value="Unassembled WGS sequence"/>
</dbReference>
<evidence type="ECO:0000256" key="12">
    <source>
        <dbReference type="ARBA" id="ARBA00022723"/>
    </source>
</evidence>
<evidence type="ECO:0000256" key="3">
    <source>
        <dbReference type="ARBA" id="ARBA00004141"/>
    </source>
</evidence>
<keyword evidence="8" id="KW-0004">4Fe-4S</keyword>
<keyword evidence="15" id="KW-0276">Fatty acid metabolism</keyword>
<dbReference type="CDD" id="cd00056">
    <property type="entry name" value="ENDO3c"/>
    <property type="match status" value="1"/>
</dbReference>
<dbReference type="PROSITE" id="PS01188">
    <property type="entry name" value="ELO"/>
    <property type="match status" value="1"/>
</dbReference>
<dbReference type="GO" id="GO:0035485">
    <property type="term" value="F:adenine/guanine mispair binding"/>
    <property type="evidence" value="ECO:0007669"/>
    <property type="project" value="TreeGrafter"/>
</dbReference>
<dbReference type="EMBL" id="JAAMOB010000008">
    <property type="protein sequence ID" value="KAF4110134.1"/>
    <property type="molecule type" value="Genomic_DNA"/>
</dbReference>
<keyword evidence="28" id="KW-1185">Reference proteome</keyword>
<keyword evidence="19" id="KW-0443">Lipid metabolism</keyword>
<comment type="similarity">
    <text evidence="4">Belongs to the Nth/MutY family.</text>
</comment>
<feature type="transmembrane region" description="Helical" evidence="25">
    <location>
        <begin position="713"/>
        <end position="735"/>
    </location>
</feature>
<evidence type="ECO:0000256" key="21">
    <source>
        <dbReference type="ARBA" id="ARBA00023160"/>
    </source>
</evidence>
<dbReference type="PROSITE" id="PS01155">
    <property type="entry name" value="ENDONUCLEASE_III_2"/>
    <property type="match status" value="1"/>
</dbReference>
<evidence type="ECO:0000256" key="16">
    <source>
        <dbReference type="ARBA" id="ARBA00022989"/>
    </source>
</evidence>
<feature type="region of interest" description="Disordered" evidence="24">
    <location>
        <begin position="1"/>
        <end position="46"/>
    </location>
</feature>
<evidence type="ECO:0000313" key="28">
    <source>
        <dbReference type="Proteomes" id="UP000579812"/>
    </source>
</evidence>
<keyword evidence="22" id="KW-0234">DNA repair</keyword>
<keyword evidence="23" id="KW-0326">Glycosidase</keyword>
<name>A0A7J6CSZ8_9TELE</name>
<keyword evidence="18" id="KW-0411">Iron-sulfur</keyword>
<protein>
    <recommendedName>
        <fullName evidence="7">Adenine DNA glycosylase</fullName>
        <ecNumber evidence="6">2.3.1.199</ecNumber>
        <ecNumber evidence="5">3.2.2.31</ecNumber>
    </recommendedName>
</protein>
<dbReference type="Pfam" id="PF14815">
    <property type="entry name" value="NUDIX_4"/>
    <property type="match status" value="1"/>
</dbReference>
<dbReference type="Pfam" id="PF00730">
    <property type="entry name" value="HhH-GPD"/>
    <property type="match status" value="1"/>
</dbReference>
<dbReference type="Gene3D" id="3.90.79.10">
    <property type="entry name" value="Nucleoside Triphosphate Pyrophosphohydrolase"/>
    <property type="match status" value="1"/>
</dbReference>
<dbReference type="GO" id="GO:0046872">
    <property type="term" value="F:metal ion binding"/>
    <property type="evidence" value="ECO:0007669"/>
    <property type="project" value="UniProtKB-KW"/>
</dbReference>
<dbReference type="GO" id="GO:0006284">
    <property type="term" value="P:base-excision repair"/>
    <property type="evidence" value="ECO:0007669"/>
    <property type="project" value="InterPro"/>
</dbReference>
<dbReference type="FunFam" id="1.10.1670.10:FF:000002">
    <property type="entry name" value="Adenine DNA glycosylase"/>
    <property type="match status" value="1"/>
</dbReference>
<evidence type="ECO:0000256" key="15">
    <source>
        <dbReference type="ARBA" id="ARBA00022832"/>
    </source>
</evidence>
<dbReference type="Pfam" id="PF01151">
    <property type="entry name" value="ELO"/>
    <property type="match status" value="1"/>
</dbReference>
<evidence type="ECO:0000256" key="6">
    <source>
        <dbReference type="ARBA" id="ARBA00012307"/>
    </source>
</evidence>
<evidence type="ECO:0000256" key="7">
    <source>
        <dbReference type="ARBA" id="ARBA00022023"/>
    </source>
</evidence>
<dbReference type="PANTHER" id="PTHR42944">
    <property type="entry name" value="ADENINE DNA GLYCOSYLASE"/>
    <property type="match status" value="1"/>
</dbReference>
<dbReference type="GO" id="GO:0032357">
    <property type="term" value="F:oxidized purine DNA binding"/>
    <property type="evidence" value="ECO:0007669"/>
    <property type="project" value="TreeGrafter"/>
</dbReference>
<reference evidence="27 28" key="1">
    <citation type="submission" date="2020-04" db="EMBL/GenBank/DDBJ databases">
        <title>Chromosome-level genome assembly of a cyprinid fish Onychostoma macrolepis by integration of Nanopore Sequencing, Bionano and Hi-C technology.</title>
        <authorList>
            <person name="Wang D."/>
        </authorList>
    </citation>
    <scope>NUCLEOTIDE SEQUENCE [LARGE SCALE GENOMIC DNA]</scope>
    <source>
        <strain evidence="27">SWU-2019</strain>
        <tissue evidence="27">Muscle</tissue>
    </source>
</reference>
<evidence type="ECO:0000256" key="2">
    <source>
        <dbReference type="ARBA" id="ARBA00001966"/>
    </source>
</evidence>
<evidence type="ECO:0000256" key="4">
    <source>
        <dbReference type="ARBA" id="ARBA00008343"/>
    </source>
</evidence>
<dbReference type="FunFam" id="1.10.340.30:FF:000002">
    <property type="entry name" value="Adenine DNA glycosylase"/>
    <property type="match status" value="1"/>
</dbReference>
<keyword evidence="10" id="KW-0808">Transferase</keyword>
<dbReference type="SMART" id="SM00478">
    <property type="entry name" value="ENDO3c"/>
    <property type="match status" value="1"/>
</dbReference>
<dbReference type="GO" id="GO:0051539">
    <property type="term" value="F:4 iron, 4 sulfur cluster binding"/>
    <property type="evidence" value="ECO:0007669"/>
    <property type="project" value="UniProtKB-KW"/>
</dbReference>
<gene>
    <name evidence="27" type="ORF">G5714_009386</name>
</gene>
<dbReference type="InterPro" id="IPR044298">
    <property type="entry name" value="MIG/MutY"/>
</dbReference>
<dbReference type="SUPFAM" id="SSF55811">
    <property type="entry name" value="Nudix"/>
    <property type="match status" value="1"/>
</dbReference>
<keyword evidence="13" id="KW-0227">DNA damage</keyword>
<keyword evidence="9" id="KW-0444">Lipid biosynthesis</keyword>
<sequence>MSRLRSAVQKGKRAALENTEVIKSSNKKKSKPAIKEEEPSETEPSSFHFFHDPTEIPLFRSHLLQWYDQNKRELPWRTLAMTEPDVNIRTYGVWVSEIMLQQTQVATVIDYYNRWMKRWPTVEKLAAATLEEVNQMWAGLGYYSRGRRLHEGAQKVVSELDGQMPKTTAGLLKQLPGVGRYTAGAISSIALGQVTGAVDGNVIRVLCRVRAIGADSTSPVVTDALWKIADTLVDPERPGDFNQAMMELGARVCTPKSPLCSQCPVQTHCHAFRKVSIKQEIDSKRLLSKLVSKLNTSVPDIENCLAPGSCDLCLSEDWDPQLGVQNYPRKPVKKAPRVEQTLTCIVERQRAKEEMEYLLTQRPSKGLLAGMWELPSMLLEADVSKNKYKGLICDMMQKLLEKPLDANSVQFVGEVVHIFSHIHQTYIVFSVRVPDWSEGEQEQKTCWLTKSALKEAAIMKLYESSSKVDSKEKKRKPSPEKRSNKIKKPKGACDTYSFSVAIISRTACKGRRYHQRLFGITQGQDLKSVCCKSTFLTSNKAHFSMESAWQRVESMHRWILENGDKRTDPWLLVYSPIPIICIFLCYLGIIWIGPKLMKHKEPVNLKAVLIVYNFTMVGLSIYMFHEFLVTSWLANYSYLCQPVDYSPSPLGMRMAKVCWWFFFSKVIELVDTVFFILRKKNSQLTFLHVYHHGTMIFNWWAGVKFVAGGQSFFIGLLNTFVHIVMYSYYGLAALGPHMQKYLWWKRYLTSLQLVQFVLLTIHTGYNLFAECDFPDSMNAVVFAYCVSLIILFSNFYYQSYITRKSKKS</sequence>
<dbReference type="EC" id="3.2.2.31" evidence="5"/>
<dbReference type="GO" id="GO:0034039">
    <property type="term" value="F:8-oxo-7,8-dihydroguanine DNA N-glycosylase activity"/>
    <property type="evidence" value="ECO:0007669"/>
    <property type="project" value="TreeGrafter"/>
</dbReference>
<feature type="compositionally biased region" description="Basic and acidic residues" evidence="24">
    <location>
        <begin position="468"/>
        <end position="483"/>
    </location>
</feature>
<keyword evidence="17" id="KW-0408">Iron</keyword>
<comment type="caution">
    <text evidence="27">The sequence shown here is derived from an EMBL/GenBank/DDBJ whole genome shotgun (WGS) entry which is preliminary data.</text>
</comment>
<evidence type="ECO:0000256" key="24">
    <source>
        <dbReference type="SAM" id="MobiDB-lite"/>
    </source>
</evidence>
<evidence type="ECO:0000256" key="18">
    <source>
        <dbReference type="ARBA" id="ARBA00023014"/>
    </source>
</evidence>
<dbReference type="InterPro" id="IPR023170">
    <property type="entry name" value="HhH_base_excis_C"/>
</dbReference>
<keyword evidence="16 25" id="KW-1133">Transmembrane helix</keyword>
<feature type="transmembrane region" description="Helical" evidence="25">
    <location>
        <begin position="777"/>
        <end position="797"/>
    </location>
</feature>
<evidence type="ECO:0000256" key="23">
    <source>
        <dbReference type="ARBA" id="ARBA00023295"/>
    </source>
</evidence>
<keyword evidence="21" id="KW-0275">Fatty acid biosynthesis</keyword>
<dbReference type="GO" id="GO:0005634">
    <property type="term" value="C:nucleus"/>
    <property type="evidence" value="ECO:0007669"/>
    <property type="project" value="TreeGrafter"/>
</dbReference>
<dbReference type="GO" id="GO:0000701">
    <property type="term" value="F:purine-specific mismatch base pair DNA N-glycosylase activity"/>
    <property type="evidence" value="ECO:0007669"/>
    <property type="project" value="UniProtKB-EC"/>
</dbReference>
<evidence type="ECO:0000256" key="10">
    <source>
        <dbReference type="ARBA" id="ARBA00022679"/>
    </source>
</evidence>
<keyword evidence="20 25" id="KW-0472">Membrane</keyword>
<feature type="domain" description="HhH-GPD" evidence="26">
    <location>
        <begin position="99"/>
        <end position="251"/>
    </location>
</feature>
<evidence type="ECO:0000256" key="11">
    <source>
        <dbReference type="ARBA" id="ARBA00022692"/>
    </source>
</evidence>
<keyword evidence="12" id="KW-0479">Metal-binding</keyword>
<comment type="cofactor">
    <cofactor evidence="2">
        <name>[4Fe-4S] cluster</name>
        <dbReference type="ChEBI" id="CHEBI:49883"/>
    </cofactor>
</comment>
<comment type="catalytic activity">
    <reaction evidence="1">
        <text>Hydrolyzes free adenine bases from 7,8-dihydro-8-oxoguanine:adenine mismatched double-stranded DNA, leaving an apurinic site.</text>
        <dbReference type="EC" id="3.2.2.31"/>
    </reaction>
</comment>
<evidence type="ECO:0000256" key="17">
    <source>
        <dbReference type="ARBA" id="ARBA00023004"/>
    </source>
</evidence>
<organism evidence="27 28">
    <name type="scientific">Onychostoma macrolepis</name>
    <dbReference type="NCBI Taxonomy" id="369639"/>
    <lineage>
        <taxon>Eukaryota</taxon>
        <taxon>Metazoa</taxon>
        <taxon>Chordata</taxon>
        <taxon>Craniata</taxon>
        <taxon>Vertebrata</taxon>
        <taxon>Euteleostomi</taxon>
        <taxon>Actinopterygii</taxon>
        <taxon>Neopterygii</taxon>
        <taxon>Teleostei</taxon>
        <taxon>Ostariophysi</taxon>
        <taxon>Cypriniformes</taxon>
        <taxon>Cyprinidae</taxon>
        <taxon>Acrossocheilinae</taxon>
        <taxon>Onychostoma</taxon>
    </lineage>
</organism>
<keyword evidence="14" id="KW-0378">Hydrolase</keyword>
<feature type="transmembrane region" description="Helical" evidence="25">
    <location>
        <begin position="570"/>
        <end position="593"/>
    </location>
</feature>
<dbReference type="InterPro" id="IPR004036">
    <property type="entry name" value="Endonuclease-III-like_CS2"/>
</dbReference>
<evidence type="ECO:0000256" key="14">
    <source>
        <dbReference type="ARBA" id="ARBA00022801"/>
    </source>
</evidence>
<feature type="transmembrane region" description="Helical" evidence="25">
    <location>
        <begin position="689"/>
        <end position="707"/>
    </location>
</feature>
<dbReference type="InterPro" id="IPR004035">
    <property type="entry name" value="Endouclease-III_FeS-bd_BS"/>
</dbReference>
<feature type="region of interest" description="Disordered" evidence="24">
    <location>
        <begin position="468"/>
        <end position="490"/>
    </location>
</feature>
<dbReference type="InterPro" id="IPR003265">
    <property type="entry name" value="HhH-GPD_domain"/>
</dbReference>
<feature type="transmembrane region" description="Helical" evidence="25">
    <location>
        <begin position="659"/>
        <end position="677"/>
    </location>
</feature>
<proteinExistence type="inferred from homology"/>
<dbReference type="Gene3D" id="1.10.1670.10">
    <property type="entry name" value="Helix-hairpin-Helix base-excision DNA repair enzymes (C-terminal)"/>
    <property type="match status" value="1"/>
</dbReference>
<evidence type="ECO:0000313" key="27">
    <source>
        <dbReference type="EMBL" id="KAF4110134.1"/>
    </source>
</evidence>
<dbReference type="Gene3D" id="1.10.340.30">
    <property type="entry name" value="Hypothetical protein, domain 2"/>
    <property type="match status" value="1"/>
</dbReference>
<accession>A0A7J6CSZ8</accession>
<dbReference type="PROSITE" id="PS00764">
    <property type="entry name" value="ENDONUCLEASE_III_1"/>
    <property type="match status" value="1"/>
</dbReference>
<dbReference type="InterPro" id="IPR011257">
    <property type="entry name" value="DNA_glycosylase"/>
</dbReference>
<dbReference type="SUPFAM" id="SSF48150">
    <property type="entry name" value="DNA-glycosylase"/>
    <property type="match status" value="1"/>
</dbReference>
<evidence type="ECO:0000259" key="26">
    <source>
        <dbReference type="SMART" id="SM00478"/>
    </source>
</evidence>
<evidence type="ECO:0000256" key="8">
    <source>
        <dbReference type="ARBA" id="ARBA00022485"/>
    </source>
</evidence>